<name>A0ABN8LDA8_9CNID</name>
<dbReference type="InterPro" id="IPR051077">
    <property type="entry name" value="Ca-dependent_lectin"/>
</dbReference>
<evidence type="ECO:0000313" key="3">
    <source>
        <dbReference type="EMBL" id="CAH3015045.1"/>
    </source>
</evidence>
<comment type="caution">
    <text evidence="3">The sequence shown here is derived from an EMBL/GenBank/DDBJ whole genome shotgun (WGS) entry which is preliminary data.</text>
</comment>
<protein>
    <submittedName>
        <fullName evidence="3">Uncharacterized protein</fullName>
    </submittedName>
</protein>
<dbReference type="Pfam" id="PF01391">
    <property type="entry name" value="Collagen"/>
    <property type="match status" value="1"/>
</dbReference>
<keyword evidence="4" id="KW-1185">Reference proteome</keyword>
<evidence type="ECO:0000256" key="1">
    <source>
        <dbReference type="SAM" id="MobiDB-lite"/>
    </source>
</evidence>
<dbReference type="PANTHER" id="PTHR24024:SF18">
    <property type="entry name" value="SHORT-CHAIN COLLAGEN C4-LIKE"/>
    <property type="match status" value="1"/>
</dbReference>
<reference evidence="3 4" key="1">
    <citation type="submission" date="2022-05" db="EMBL/GenBank/DDBJ databases">
        <authorList>
            <consortium name="Genoscope - CEA"/>
            <person name="William W."/>
        </authorList>
    </citation>
    <scope>NUCLEOTIDE SEQUENCE [LARGE SCALE GENOMIC DNA]</scope>
</reference>
<gene>
    <name evidence="3" type="ORF">PEVE_00011154</name>
</gene>
<sequence>MANEKPTTCSRSFKPDESFRSFVNVFIAMCLTACIISQVSVCVYMYHKFTRLDERIDNLGNIIEKIVVERSFKSHTNQTALDENKVVRERRSVQQRATNLQSLAKRVIVIEKRLQEYNRTAAERWISRHFVRGRDGRDGRPGPPGPAGQAGLPGRDGKDGKDGKDGRDGRDGREGPAGPRGIAGPRGEVGKTGGVGPQGPPGPPGEKGKGLSGVKYVRWGRTNCSGDATVVYNGIMGGEHYSHTGGGVNYLCLPNTPKYDRYSDGSQTVGYVYGTEYQVSSYSGYPFRRNLHDHEAPCAVCFVKSRASMLMMPARNDCPSGWTEEYHGYLMTSYYGHKNQKDFVCVDKDPEYVPGTNTNKGGALLYHVEGQCGSLPCLPYVQYRELTCAVCTK</sequence>
<keyword evidence="2" id="KW-0812">Transmembrane</keyword>
<keyword evidence="2" id="KW-0472">Membrane</keyword>
<organism evidence="3 4">
    <name type="scientific">Porites evermanni</name>
    <dbReference type="NCBI Taxonomy" id="104178"/>
    <lineage>
        <taxon>Eukaryota</taxon>
        <taxon>Metazoa</taxon>
        <taxon>Cnidaria</taxon>
        <taxon>Anthozoa</taxon>
        <taxon>Hexacorallia</taxon>
        <taxon>Scleractinia</taxon>
        <taxon>Fungiina</taxon>
        <taxon>Poritidae</taxon>
        <taxon>Porites</taxon>
    </lineage>
</organism>
<keyword evidence="2" id="KW-1133">Transmembrane helix</keyword>
<feature type="compositionally biased region" description="Low complexity" evidence="1">
    <location>
        <begin position="176"/>
        <end position="186"/>
    </location>
</feature>
<feature type="compositionally biased region" description="Basic and acidic residues" evidence="1">
    <location>
        <begin position="155"/>
        <end position="174"/>
    </location>
</feature>
<evidence type="ECO:0000256" key="2">
    <source>
        <dbReference type="SAM" id="Phobius"/>
    </source>
</evidence>
<proteinExistence type="predicted"/>
<dbReference type="PANTHER" id="PTHR24024">
    <property type="entry name" value="PULMONARY SURFACTANT-ASSOCIATED PROTEIN A"/>
    <property type="match status" value="1"/>
</dbReference>
<dbReference type="Proteomes" id="UP001159427">
    <property type="component" value="Unassembled WGS sequence"/>
</dbReference>
<dbReference type="EMBL" id="CALNXI010000018">
    <property type="protein sequence ID" value="CAH3015045.1"/>
    <property type="molecule type" value="Genomic_DNA"/>
</dbReference>
<evidence type="ECO:0000313" key="4">
    <source>
        <dbReference type="Proteomes" id="UP001159427"/>
    </source>
</evidence>
<feature type="transmembrane region" description="Helical" evidence="2">
    <location>
        <begin position="22"/>
        <end position="46"/>
    </location>
</feature>
<accession>A0ABN8LDA8</accession>
<feature type="region of interest" description="Disordered" evidence="1">
    <location>
        <begin position="132"/>
        <end position="211"/>
    </location>
</feature>
<dbReference type="InterPro" id="IPR008160">
    <property type="entry name" value="Collagen"/>
</dbReference>